<name>A0A0L1JRD0_9RHOB</name>
<reference evidence="1 2" key="1">
    <citation type="journal article" date="2015" name="Int. J. Syst. Evol. Microbiol.">
        <title>Aestuariivita atlantica sp. nov., isolated from deep sea sediment of the Atlantic Ocean.</title>
        <authorList>
            <person name="Li G."/>
            <person name="Lai Q."/>
            <person name="Du Y."/>
            <person name="Liu X."/>
            <person name="Sun F."/>
            <person name="Shao Z."/>
        </authorList>
    </citation>
    <scope>NUCLEOTIDE SEQUENCE [LARGE SCALE GENOMIC DNA]</scope>
    <source>
        <strain evidence="1 2">22II-S11-z3</strain>
    </source>
</reference>
<keyword evidence="2" id="KW-1185">Reference proteome</keyword>
<dbReference type="InterPro" id="IPR029044">
    <property type="entry name" value="Nucleotide-diphossugar_trans"/>
</dbReference>
<organism evidence="1 2">
    <name type="scientific">Pseudaestuariivita atlantica</name>
    <dbReference type="NCBI Taxonomy" id="1317121"/>
    <lineage>
        <taxon>Bacteria</taxon>
        <taxon>Pseudomonadati</taxon>
        <taxon>Pseudomonadota</taxon>
        <taxon>Alphaproteobacteria</taxon>
        <taxon>Rhodobacterales</taxon>
        <taxon>Paracoccaceae</taxon>
        <taxon>Pseudaestuariivita</taxon>
    </lineage>
</organism>
<evidence type="ECO:0000313" key="2">
    <source>
        <dbReference type="Proteomes" id="UP000036938"/>
    </source>
</evidence>
<protein>
    <recommendedName>
        <fullName evidence="3">Glycosyltransferase</fullName>
    </recommendedName>
</protein>
<comment type="caution">
    <text evidence="1">The sequence shown here is derived from an EMBL/GenBank/DDBJ whole genome shotgun (WGS) entry which is preliminary data.</text>
</comment>
<accession>A0A0L1JRD0</accession>
<dbReference type="CDD" id="cd00761">
    <property type="entry name" value="Glyco_tranf_GTA_type"/>
    <property type="match status" value="1"/>
</dbReference>
<sequence length="215" mass="22396">MLTVCLSTIPPRHAGLAPVLASLRAQDTAPDRIIVSWCRRYARFPGTFGPPPVPPGIELHEAKDLGPLTKLAPLPVLTGDVIWCDDDCLYGPGWITALLAARGEAAVVAASTFPVRRLRVASGDPVAQGFAGVLAPTSVLEGVLTAPEDARWADDVWISGVLAARGVQVVTAPAARAEVAPQAAPVPLQTGTNRAAVNQAAVTAIRDHFGIWPAA</sequence>
<evidence type="ECO:0008006" key="3">
    <source>
        <dbReference type="Google" id="ProtNLM"/>
    </source>
</evidence>
<proteinExistence type="predicted"/>
<dbReference type="STRING" id="1317121.ATO11_08840"/>
<gene>
    <name evidence="1" type="ORF">ATO11_08840</name>
</gene>
<dbReference type="EMBL" id="AQQZ01000003">
    <property type="protein sequence ID" value="KNG94301.1"/>
    <property type="molecule type" value="Genomic_DNA"/>
</dbReference>
<dbReference type="OrthoDB" id="5465469at2"/>
<dbReference type="AlphaFoldDB" id="A0A0L1JRD0"/>
<dbReference type="Proteomes" id="UP000036938">
    <property type="component" value="Unassembled WGS sequence"/>
</dbReference>
<dbReference type="RefSeq" id="WP_050530456.1">
    <property type="nucleotide sequence ID" value="NZ_AQQZ01000003.1"/>
</dbReference>
<dbReference type="SUPFAM" id="SSF53448">
    <property type="entry name" value="Nucleotide-diphospho-sugar transferases"/>
    <property type="match status" value="1"/>
</dbReference>
<evidence type="ECO:0000313" key="1">
    <source>
        <dbReference type="EMBL" id="KNG94301.1"/>
    </source>
</evidence>